<dbReference type="PANTHER" id="PTHR14003:SF20">
    <property type="entry name" value="FINGER DOMAIN PROTEIN, PUTATIVE (AFU_ORTHOLOGUE AFUA_4G10380)-RELATED"/>
    <property type="match status" value="1"/>
</dbReference>
<dbReference type="InterPro" id="IPR013087">
    <property type="entry name" value="Znf_C2H2_type"/>
</dbReference>
<keyword evidence="2" id="KW-0479">Metal-binding</keyword>
<dbReference type="GO" id="GO:0008270">
    <property type="term" value="F:zinc ion binding"/>
    <property type="evidence" value="ECO:0007669"/>
    <property type="project" value="UniProtKB-KW"/>
</dbReference>
<sequence>FPSAKRNRSSTTKNKRYICQICQSAFARPSTLNTHMNKHTGAKPHVCPHPGCGKRFSVLSNMRRHRKIHER</sequence>
<dbReference type="Pfam" id="PF00096">
    <property type="entry name" value="zf-C2H2"/>
    <property type="match status" value="2"/>
</dbReference>
<dbReference type="PROSITE" id="PS50157">
    <property type="entry name" value="ZINC_FINGER_C2H2_2"/>
    <property type="match status" value="2"/>
</dbReference>
<evidence type="ECO:0000256" key="2">
    <source>
        <dbReference type="ARBA" id="ARBA00022723"/>
    </source>
</evidence>
<dbReference type="Gene3D" id="3.30.160.60">
    <property type="entry name" value="Classic Zinc Finger"/>
    <property type="match status" value="2"/>
</dbReference>
<dbReference type="GO" id="GO:0031519">
    <property type="term" value="C:PcG protein complex"/>
    <property type="evidence" value="ECO:0007669"/>
    <property type="project" value="TreeGrafter"/>
</dbReference>
<evidence type="ECO:0000256" key="3">
    <source>
        <dbReference type="ARBA" id="ARBA00022737"/>
    </source>
</evidence>
<organism evidence="9 10">
    <name type="scientific">Dimargaris cristalligena</name>
    <dbReference type="NCBI Taxonomy" id="215637"/>
    <lineage>
        <taxon>Eukaryota</taxon>
        <taxon>Fungi</taxon>
        <taxon>Fungi incertae sedis</taxon>
        <taxon>Zoopagomycota</taxon>
        <taxon>Kickxellomycotina</taxon>
        <taxon>Dimargaritomycetes</taxon>
        <taxon>Dimargaritales</taxon>
        <taxon>Dimargaritaceae</taxon>
        <taxon>Dimargaris</taxon>
    </lineage>
</organism>
<feature type="domain" description="C2H2-type" evidence="8">
    <location>
        <begin position="45"/>
        <end position="71"/>
    </location>
</feature>
<keyword evidence="10" id="KW-1185">Reference proteome</keyword>
<dbReference type="Proteomes" id="UP000268162">
    <property type="component" value="Unassembled WGS sequence"/>
</dbReference>
<dbReference type="FunFam" id="3.30.160.60:FF:001102">
    <property type="entry name" value="Transcription factor IIIA"/>
    <property type="match status" value="1"/>
</dbReference>
<dbReference type="FunFam" id="3.30.160.60:FF:000303">
    <property type="entry name" value="Zinc finger protein 41"/>
    <property type="match status" value="1"/>
</dbReference>
<dbReference type="GO" id="GO:0000785">
    <property type="term" value="C:chromatin"/>
    <property type="evidence" value="ECO:0007669"/>
    <property type="project" value="TreeGrafter"/>
</dbReference>
<dbReference type="GO" id="GO:0000978">
    <property type="term" value="F:RNA polymerase II cis-regulatory region sequence-specific DNA binding"/>
    <property type="evidence" value="ECO:0007669"/>
    <property type="project" value="TreeGrafter"/>
</dbReference>
<reference evidence="10" key="1">
    <citation type="journal article" date="2018" name="Nat. Microbiol.">
        <title>Leveraging single-cell genomics to expand the fungal tree of life.</title>
        <authorList>
            <person name="Ahrendt S.R."/>
            <person name="Quandt C.A."/>
            <person name="Ciobanu D."/>
            <person name="Clum A."/>
            <person name="Salamov A."/>
            <person name="Andreopoulos B."/>
            <person name="Cheng J.F."/>
            <person name="Woyke T."/>
            <person name="Pelin A."/>
            <person name="Henrissat B."/>
            <person name="Reynolds N.K."/>
            <person name="Benny G.L."/>
            <person name="Smith M.E."/>
            <person name="James T.Y."/>
            <person name="Grigoriev I.V."/>
        </authorList>
    </citation>
    <scope>NUCLEOTIDE SEQUENCE [LARGE SCALE GENOMIC DNA]</scope>
    <source>
        <strain evidence="10">RSA 468</strain>
    </source>
</reference>
<feature type="non-terminal residue" evidence="9">
    <location>
        <position position="71"/>
    </location>
</feature>
<keyword evidence="3" id="KW-0677">Repeat</keyword>
<dbReference type="SUPFAM" id="SSF57667">
    <property type="entry name" value="beta-beta-alpha zinc fingers"/>
    <property type="match status" value="1"/>
</dbReference>
<proteinExistence type="predicted"/>
<dbReference type="EMBL" id="ML002225">
    <property type="protein sequence ID" value="RKP40106.1"/>
    <property type="molecule type" value="Genomic_DNA"/>
</dbReference>
<gene>
    <name evidence="9" type="ORF">BJ085DRAFT_10055</name>
</gene>
<dbReference type="PROSITE" id="PS00028">
    <property type="entry name" value="ZINC_FINGER_C2H2_1"/>
    <property type="match status" value="2"/>
</dbReference>
<evidence type="ECO:0000259" key="8">
    <source>
        <dbReference type="PROSITE" id="PS50157"/>
    </source>
</evidence>
<evidence type="ECO:0000256" key="5">
    <source>
        <dbReference type="ARBA" id="ARBA00022833"/>
    </source>
</evidence>
<keyword evidence="6" id="KW-0539">Nucleus</keyword>
<evidence type="ECO:0000256" key="4">
    <source>
        <dbReference type="ARBA" id="ARBA00022771"/>
    </source>
</evidence>
<evidence type="ECO:0000313" key="10">
    <source>
        <dbReference type="Proteomes" id="UP000268162"/>
    </source>
</evidence>
<dbReference type="STRING" id="215637.A0A4Q0A1U7"/>
<dbReference type="GO" id="GO:0005667">
    <property type="term" value="C:transcription regulator complex"/>
    <property type="evidence" value="ECO:0007669"/>
    <property type="project" value="TreeGrafter"/>
</dbReference>
<keyword evidence="4 7" id="KW-0863">Zinc-finger</keyword>
<feature type="non-terminal residue" evidence="9">
    <location>
        <position position="1"/>
    </location>
</feature>
<evidence type="ECO:0000256" key="1">
    <source>
        <dbReference type="ARBA" id="ARBA00004123"/>
    </source>
</evidence>
<evidence type="ECO:0000256" key="6">
    <source>
        <dbReference type="ARBA" id="ARBA00023242"/>
    </source>
</evidence>
<dbReference type="InterPro" id="IPR036236">
    <property type="entry name" value="Znf_C2H2_sf"/>
</dbReference>
<dbReference type="PANTHER" id="PTHR14003">
    <property type="entry name" value="TRANSCRIPTIONAL REPRESSOR PROTEIN YY"/>
    <property type="match status" value="1"/>
</dbReference>
<name>A0A4Q0A1U7_9FUNG</name>
<evidence type="ECO:0000256" key="7">
    <source>
        <dbReference type="PROSITE-ProRule" id="PRU00042"/>
    </source>
</evidence>
<protein>
    <recommendedName>
        <fullName evidence="8">C2H2-type domain-containing protein</fullName>
    </recommendedName>
</protein>
<accession>A0A4Q0A1U7</accession>
<dbReference type="AlphaFoldDB" id="A0A4Q0A1U7"/>
<keyword evidence="5" id="KW-0862">Zinc</keyword>
<comment type="subcellular location">
    <subcellularLocation>
        <location evidence="1">Nucleus</location>
    </subcellularLocation>
</comment>
<dbReference type="SMART" id="SM00355">
    <property type="entry name" value="ZnF_C2H2"/>
    <property type="match status" value="2"/>
</dbReference>
<feature type="domain" description="C2H2-type" evidence="8">
    <location>
        <begin position="17"/>
        <end position="44"/>
    </location>
</feature>
<dbReference type="GO" id="GO:0000981">
    <property type="term" value="F:DNA-binding transcription factor activity, RNA polymerase II-specific"/>
    <property type="evidence" value="ECO:0007669"/>
    <property type="project" value="TreeGrafter"/>
</dbReference>
<evidence type="ECO:0000313" key="9">
    <source>
        <dbReference type="EMBL" id="RKP40106.1"/>
    </source>
</evidence>